<feature type="compositionally biased region" description="Polar residues" evidence="1">
    <location>
        <begin position="1"/>
        <end position="28"/>
    </location>
</feature>
<name>A0A5C3MXU8_9AGAM</name>
<evidence type="ECO:0000313" key="3">
    <source>
        <dbReference type="Proteomes" id="UP000305948"/>
    </source>
</evidence>
<sequence>MGHPDTTTRPRSPIVTTLSPPTSAPCSRSPSPEPQQPESPTARSRRSPPPSKSPPVVVKSTTSRYTLTVDLGPKFQSEMVTIAAKKGDSVDVVADLWYLENDCHHEWRIQFPPADVDLTSARATIQEGQLCIYVKRRRKY</sequence>
<proteinExistence type="predicted"/>
<evidence type="ECO:0008006" key="4">
    <source>
        <dbReference type="Google" id="ProtNLM"/>
    </source>
</evidence>
<evidence type="ECO:0000313" key="2">
    <source>
        <dbReference type="EMBL" id="TFK49722.1"/>
    </source>
</evidence>
<dbReference type="OrthoDB" id="3253535at2759"/>
<gene>
    <name evidence="2" type="ORF">OE88DRAFT_372433</name>
</gene>
<dbReference type="AlphaFoldDB" id="A0A5C3MXU8"/>
<dbReference type="EMBL" id="ML213515">
    <property type="protein sequence ID" value="TFK49722.1"/>
    <property type="molecule type" value="Genomic_DNA"/>
</dbReference>
<dbReference type="STRING" id="5364.A0A5C3MXU8"/>
<protein>
    <recommendedName>
        <fullName evidence="4">SHSP domain-containing protein</fullName>
    </recommendedName>
</protein>
<dbReference type="Proteomes" id="UP000305948">
    <property type="component" value="Unassembled WGS sequence"/>
</dbReference>
<feature type="region of interest" description="Disordered" evidence="1">
    <location>
        <begin position="1"/>
        <end position="60"/>
    </location>
</feature>
<evidence type="ECO:0000256" key="1">
    <source>
        <dbReference type="SAM" id="MobiDB-lite"/>
    </source>
</evidence>
<reference evidence="2 3" key="1">
    <citation type="journal article" date="2019" name="Nat. Ecol. Evol.">
        <title>Megaphylogeny resolves global patterns of mushroom evolution.</title>
        <authorList>
            <person name="Varga T."/>
            <person name="Krizsan K."/>
            <person name="Foldi C."/>
            <person name="Dima B."/>
            <person name="Sanchez-Garcia M."/>
            <person name="Sanchez-Ramirez S."/>
            <person name="Szollosi G.J."/>
            <person name="Szarkandi J.G."/>
            <person name="Papp V."/>
            <person name="Albert L."/>
            <person name="Andreopoulos W."/>
            <person name="Angelini C."/>
            <person name="Antonin V."/>
            <person name="Barry K.W."/>
            <person name="Bougher N.L."/>
            <person name="Buchanan P."/>
            <person name="Buyck B."/>
            <person name="Bense V."/>
            <person name="Catcheside P."/>
            <person name="Chovatia M."/>
            <person name="Cooper J."/>
            <person name="Damon W."/>
            <person name="Desjardin D."/>
            <person name="Finy P."/>
            <person name="Geml J."/>
            <person name="Haridas S."/>
            <person name="Hughes K."/>
            <person name="Justo A."/>
            <person name="Karasinski D."/>
            <person name="Kautmanova I."/>
            <person name="Kiss B."/>
            <person name="Kocsube S."/>
            <person name="Kotiranta H."/>
            <person name="LaButti K.M."/>
            <person name="Lechner B.E."/>
            <person name="Liimatainen K."/>
            <person name="Lipzen A."/>
            <person name="Lukacs Z."/>
            <person name="Mihaltcheva S."/>
            <person name="Morgado L.N."/>
            <person name="Niskanen T."/>
            <person name="Noordeloos M.E."/>
            <person name="Ohm R.A."/>
            <person name="Ortiz-Santana B."/>
            <person name="Ovrebo C."/>
            <person name="Racz N."/>
            <person name="Riley R."/>
            <person name="Savchenko A."/>
            <person name="Shiryaev A."/>
            <person name="Soop K."/>
            <person name="Spirin V."/>
            <person name="Szebenyi C."/>
            <person name="Tomsovsky M."/>
            <person name="Tulloss R.E."/>
            <person name="Uehling J."/>
            <person name="Grigoriev I.V."/>
            <person name="Vagvolgyi C."/>
            <person name="Papp T."/>
            <person name="Martin F.M."/>
            <person name="Miettinen O."/>
            <person name="Hibbett D.S."/>
            <person name="Nagy L.G."/>
        </authorList>
    </citation>
    <scope>NUCLEOTIDE SEQUENCE [LARGE SCALE GENOMIC DNA]</scope>
    <source>
        <strain evidence="2 3">OMC1185</strain>
    </source>
</reference>
<organism evidence="2 3">
    <name type="scientific">Heliocybe sulcata</name>
    <dbReference type="NCBI Taxonomy" id="5364"/>
    <lineage>
        <taxon>Eukaryota</taxon>
        <taxon>Fungi</taxon>
        <taxon>Dikarya</taxon>
        <taxon>Basidiomycota</taxon>
        <taxon>Agaricomycotina</taxon>
        <taxon>Agaricomycetes</taxon>
        <taxon>Gloeophyllales</taxon>
        <taxon>Gloeophyllaceae</taxon>
        <taxon>Heliocybe</taxon>
    </lineage>
</organism>
<accession>A0A5C3MXU8</accession>
<keyword evidence="3" id="KW-1185">Reference proteome</keyword>